<dbReference type="RefSeq" id="WP_002573406.1">
    <property type="nucleotide sequence ID" value="NZ_CBCSIM010000019.1"/>
</dbReference>
<dbReference type="AlphaFoldDB" id="A0A414AQ64"/>
<proteinExistence type="predicted"/>
<evidence type="ECO:0000313" key="2">
    <source>
        <dbReference type="Proteomes" id="UP000283975"/>
    </source>
</evidence>
<accession>A0A414AQ64</accession>
<comment type="caution">
    <text evidence="1">The sequence shown here is derived from an EMBL/GenBank/DDBJ whole genome shotgun (WGS) entry which is preliminary data.</text>
</comment>
<dbReference type="Proteomes" id="UP000283975">
    <property type="component" value="Unassembled WGS sequence"/>
</dbReference>
<protein>
    <submittedName>
        <fullName evidence="1">Uncharacterized protein</fullName>
    </submittedName>
</protein>
<sequence>MEETDKLILKFSYTDMYNNETNLYKTISSCAVDDSSEYDILVSEFRNFLVSCGFTEEVVKSRIM</sequence>
<name>A0A414AQ64_9FIRM</name>
<evidence type="ECO:0000313" key="1">
    <source>
        <dbReference type="EMBL" id="RHC52769.1"/>
    </source>
</evidence>
<reference evidence="1 2" key="1">
    <citation type="submission" date="2018-08" db="EMBL/GenBank/DDBJ databases">
        <title>A genome reference for cultivated species of the human gut microbiota.</title>
        <authorList>
            <person name="Zou Y."/>
            <person name="Xue W."/>
            <person name="Luo G."/>
        </authorList>
    </citation>
    <scope>NUCLEOTIDE SEQUENCE [LARGE SCALE GENOMIC DNA]</scope>
    <source>
        <strain evidence="1 2">AM35-14</strain>
    </source>
</reference>
<organism evidence="1 2">
    <name type="scientific">Enterocloster bolteae</name>
    <dbReference type="NCBI Taxonomy" id="208479"/>
    <lineage>
        <taxon>Bacteria</taxon>
        <taxon>Bacillati</taxon>
        <taxon>Bacillota</taxon>
        <taxon>Clostridia</taxon>
        <taxon>Lachnospirales</taxon>
        <taxon>Lachnospiraceae</taxon>
        <taxon>Enterocloster</taxon>
    </lineage>
</organism>
<dbReference type="EMBL" id="QSHZ01000029">
    <property type="protein sequence ID" value="RHC52769.1"/>
    <property type="molecule type" value="Genomic_DNA"/>
</dbReference>
<gene>
    <name evidence="1" type="ORF">DW839_22970</name>
</gene>